<dbReference type="FunFam" id="3.30.740.10:FF:000003">
    <property type="entry name" value="Dynein light chain"/>
    <property type="match status" value="1"/>
</dbReference>
<evidence type="ECO:0000256" key="1">
    <source>
        <dbReference type="SAM" id="MobiDB-lite"/>
    </source>
</evidence>
<proteinExistence type="predicted"/>
<dbReference type="PANTHER" id="PTHR11886:SF80">
    <property type="entry name" value="OS01G0555600 PROTEIN"/>
    <property type="match status" value="1"/>
</dbReference>
<feature type="compositionally biased region" description="Basic residues" evidence="1">
    <location>
        <begin position="1"/>
        <end position="11"/>
    </location>
</feature>
<dbReference type="Pfam" id="PF01221">
    <property type="entry name" value="Dynein_light"/>
    <property type="match status" value="1"/>
</dbReference>
<dbReference type="SUPFAM" id="SSF54648">
    <property type="entry name" value="DLC"/>
    <property type="match status" value="1"/>
</dbReference>
<feature type="region of interest" description="Disordered" evidence="1">
    <location>
        <begin position="99"/>
        <end position="125"/>
    </location>
</feature>
<dbReference type="InterPro" id="IPR001372">
    <property type="entry name" value="Dynein_light_chain_typ-1/2"/>
</dbReference>
<evidence type="ECO:0000313" key="2">
    <source>
        <dbReference type="EMBL" id="OIW17705.1"/>
    </source>
</evidence>
<dbReference type="SMART" id="SM01375">
    <property type="entry name" value="Dynein_light"/>
    <property type="match status" value="1"/>
</dbReference>
<reference evidence="2 3" key="1">
    <citation type="journal article" date="2017" name="Plant Biotechnol. J.">
        <title>A comprehensive draft genome sequence for lupin (Lupinus angustifolius), an emerging health food: insights into plant-microbe interactions and legume evolution.</title>
        <authorList>
            <person name="Hane J.K."/>
            <person name="Ming Y."/>
            <person name="Kamphuis L.G."/>
            <person name="Nelson M.N."/>
            <person name="Garg G."/>
            <person name="Atkins C.A."/>
            <person name="Bayer P.E."/>
            <person name="Bravo A."/>
            <person name="Bringans S."/>
            <person name="Cannon S."/>
            <person name="Edwards D."/>
            <person name="Foley R."/>
            <person name="Gao L.L."/>
            <person name="Harrison M.J."/>
            <person name="Huang W."/>
            <person name="Hurgobin B."/>
            <person name="Li S."/>
            <person name="Liu C.W."/>
            <person name="McGrath A."/>
            <person name="Morahan G."/>
            <person name="Murray J."/>
            <person name="Weller J."/>
            <person name="Jian J."/>
            <person name="Singh K.B."/>
        </authorList>
    </citation>
    <scope>NUCLEOTIDE SEQUENCE [LARGE SCALE GENOMIC DNA]</scope>
    <source>
        <strain evidence="3">cv. Tanjil</strain>
        <tissue evidence="2">Whole plant</tissue>
    </source>
</reference>
<feature type="compositionally biased region" description="Basic and acidic residues" evidence="1">
    <location>
        <begin position="106"/>
        <end position="125"/>
    </location>
</feature>
<dbReference type="Proteomes" id="UP000188354">
    <property type="component" value="Chromosome LG01"/>
</dbReference>
<sequence length="284" mass="32024">MSQRTTLKKKLSASESKPSSTDSDMVKHPSDLTQPYKPSFIVKHLSSLNLSNSHKHKHKEQQQSQTKQKQKHQQPHPLVVDTRLQARAMSTSAIVEPSKYSTLKPNPEKERTTIKRGSRDKPKSKVQDLLKNEKMDFHNKKMVEDVKNEKLHDDDDDDVIKRSSVSMAPSGVRRISFSGSQVDLRDAFAINGVKMVSADMPPFMQIHAVDCARKALDSMEKFTSKTLALSLKKEFDGVYGPAWHCIVGTSFGSFVTHSVGGFLYFSMDQKLYILLFKTAVQKAD</sequence>
<feature type="compositionally biased region" description="Polar residues" evidence="1">
    <location>
        <begin position="13"/>
        <end position="23"/>
    </location>
</feature>
<gene>
    <name evidence="2" type="ORF">TanjilG_29055</name>
</gene>
<dbReference type="GO" id="GO:0007017">
    <property type="term" value="P:microtubule-based process"/>
    <property type="evidence" value="ECO:0007669"/>
    <property type="project" value="InterPro"/>
</dbReference>
<dbReference type="CDD" id="cd21452">
    <property type="entry name" value="DLC-like_DYNLL1_DYNLL2"/>
    <property type="match status" value="1"/>
</dbReference>
<dbReference type="KEGG" id="lang:109362871"/>
<organism evidence="2 3">
    <name type="scientific">Lupinus angustifolius</name>
    <name type="common">Narrow-leaved blue lupine</name>
    <dbReference type="NCBI Taxonomy" id="3871"/>
    <lineage>
        <taxon>Eukaryota</taxon>
        <taxon>Viridiplantae</taxon>
        <taxon>Streptophyta</taxon>
        <taxon>Embryophyta</taxon>
        <taxon>Tracheophyta</taxon>
        <taxon>Spermatophyta</taxon>
        <taxon>Magnoliopsida</taxon>
        <taxon>eudicotyledons</taxon>
        <taxon>Gunneridae</taxon>
        <taxon>Pentapetalae</taxon>
        <taxon>rosids</taxon>
        <taxon>fabids</taxon>
        <taxon>Fabales</taxon>
        <taxon>Fabaceae</taxon>
        <taxon>Papilionoideae</taxon>
        <taxon>50 kb inversion clade</taxon>
        <taxon>genistoids sensu lato</taxon>
        <taxon>core genistoids</taxon>
        <taxon>Genisteae</taxon>
        <taxon>Lupinus</taxon>
    </lineage>
</organism>
<dbReference type="PANTHER" id="PTHR11886">
    <property type="entry name" value="DYNEIN LIGHT CHAIN"/>
    <property type="match status" value="1"/>
</dbReference>
<dbReference type="Gramene" id="OIW17705">
    <property type="protein sequence ID" value="OIW17705"/>
    <property type="gene ID" value="TanjilG_29055"/>
</dbReference>
<dbReference type="EMBL" id="CM007361">
    <property type="protein sequence ID" value="OIW17705.1"/>
    <property type="molecule type" value="Genomic_DNA"/>
</dbReference>
<accession>A0A4P1RST6</accession>
<evidence type="ECO:0008006" key="4">
    <source>
        <dbReference type="Google" id="ProtNLM"/>
    </source>
</evidence>
<evidence type="ECO:0000313" key="3">
    <source>
        <dbReference type="Proteomes" id="UP000188354"/>
    </source>
</evidence>
<dbReference type="Gene3D" id="3.30.740.10">
    <property type="entry name" value="Protein Inhibitor Of Neuronal Nitric Oxide Synthase"/>
    <property type="match status" value="1"/>
</dbReference>
<protein>
    <recommendedName>
        <fullName evidence="4">Dynein light chain</fullName>
    </recommendedName>
</protein>
<dbReference type="AlphaFoldDB" id="A0A4P1RST6"/>
<dbReference type="STRING" id="3871.A0A4P1RST6"/>
<dbReference type="OrthoDB" id="6506078at2759"/>
<dbReference type="InterPro" id="IPR037177">
    <property type="entry name" value="DLC_sf"/>
</dbReference>
<feature type="compositionally biased region" description="Low complexity" evidence="1">
    <location>
        <begin position="43"/>
        <end position="52"/>
    </location>
</feature>
<dbReference type="GO" id="GO:0045505">
    <property type="term" value="F:dynein intermediate chain binding"/>
    <property type="evidence" value="ECO:0007669"/>
    <property type="project" value="TreeGrafter"/>
</dbReference>
<feature type="region of interest" description="Disordered" evidence="1">
    <location>
        <begin position="1"/>
        <end position="77"/>
    </location>
</feature>
<keyword evidence="3" id="KW-1185">Reference proteome</keyword>
<dbReference type="GO" id="GO:0005868">
    <property type="term" value="C:cytoplasmic dynein complex"/>
    <property type="evidence" value="ECO:0007669"/>
    <property type="project" value="TreeGrafter"/>
</dbReference>
<name>A0A4P1RST6_LUPAN</name>